<dbReference type="KEGG" id="lck:HN018_11865"/>
<reference evidence="2 3" key="1">
    <citation type="journal article" date="2014" name="World J. Microbiol. Biotechnol.">
        <title>Biodiversity and physiological characteristics of Antarctic and Arctic lichens-associated bacteria.</title>
        <authorList>
            <person name="Lee Y.M."/>
            <person name="Kim E.H."/>
            <person name="Lee H.K."/>
            <person name="Hong S.G."/>
        </authorList>
    </citation>
    <scope>NUCLEOTIDE SEQUENCE [LARGE SCALE GENOMIC DNA]</scope>
    <source>
        <strain evidence="2 3">PAMC 26569</strain>
    </source>
</reference>
<keyword evidence="1" id="KW-0472">Membrane</keyword>
<keyword evidence="1" id="KW-1133">Transmembrane helix</keyword>
<dbReference type="RefSeq" id="WP_171835585.1">
    <property type="nucleotide sequence ID" value="NZ_CP053708.1"/>
</dbReference>
<keyword evidence="1" id="KW-0812">Transmembrane</keyword>
<dbReference type="AlphaFoldDB" id="A0A6M8HQS5"/>
<proteinExistence type="predicted"/>
<evidence type="ECO:0000313" key="2">
    <source>
        <dbReference type="EMBL" id="QKE90636.1"/>
    </source>
</evidence>
<organism evidence="2 3">
    <name type="scientific">Lichenicola cladoniae</name>
    <dbReference type="NCBI Taxonomy" id="1484109"/>
    <lineage>
        <taxon>Bacteria</taxon>
        <taxon>Pseudomonadati</taxon>
        <taxon>Pseudomonadota</taxon>
        <taxon>Alphaproteobacteria</taxon>
        <taxon>Acetobacterales</taxon>
        <taxon>Acetobacteraceae</taxon>
        <taxon>Lichenicola</taxon>
    </lineage>
</organism>
<feature type="transmembrane region" description="Helical" evidence="1">
    <location>
        <begin position="207"/>
        <end position="226"/>
    </location>
</feature>
<feature type="transmembrane region" description="Helical" evidence="1">
    <location>
        <begin position="130"/>
        <end position="148"/>
    </location>
</feature>
<name>A0A6M8HQS5_9PROT</name>
<feature type="transmembrane region" description="Helical" evidence="1">
    <location>
        <begin position="168"/>
        <end position="187"/>
    </location>
</feature>
<keyword evidence="3" id="KW-1185">Reference proteome</keyword>
<sequence>MEKSTSARHSARSWSWPEFLLLVLVQLWLAHALVFFAHEYAHSFTAFLLGWKADPLALHFPPSSLTVWLMQLGIDQNVDEAPIFAAGHGVDAGLIALAGPLLGNGIITYPMSRLAYVWAKRRGSRTWGMLAYWACTASVGNFIDYVPIRTFTLDGDIGSVQRGFGWSSWTVLFVLGTPTLLALAYFLLRIVPSTLRWLFPDSAAQRFLVAVLTVCILFGFFGAAGLSGSGPISHRLSMISVFGCLPSAVILSAVLAVRARYTGTRRP</sequence>
<accession>A0A6M8HQS5</accession>
<feature type="transmembrane region" description="Helical" evidence="1">
    <location>
        <begin position="92"/>
        <end position="109"/>
    </location>
</feature>
<evidence type="ECO:0000313" key="3">
    <source>
        <dbReference type="Proteomes" id="UP000500767"/>
    </source>
</evidence>
<evidence type="ECO:0000256" key="1">
    <source>
        <dbReference type="SAM" id="Phobius"/>
    </source>
</evidence>
<dbReference type="EMBL" id="CP053708">
    <property type="protein sequence ID" value="QKE90636.1"/>
    <property type="molecule type" value="Genomic_DNA"/>
</dbReference>
<gene>
    <name evidence="2" type="ORF">HN018_11865</name>
</gene>
<feature type="transmembrane region" description="Helical" evidence="1">
    <location>
        <begin position="238"/>
        <end position="257"/>
    </location>
</feature>
<protein>
    <submittedName>
        <fullName evidence="2">Uncharacterized protein</fullName>
    </submittedName>
</protein>
<dbReference type="Proteomes" id="UP000500767">
    <property type="component" value="Chromosome"/>
</dbReference>